<evidence type="ECO:0000313" key="1">
    <source>
        <dbReference type="EMBL" id="CRY55648.1"/>
    </source>
</evidence>
<sequence>MTKYTEAALIVVKRCQANDSLNVMVTWQSVIRELKAYDEACPRSAFIGLCEEGLVKGIPAGSYGLRENNKNKGYAVAAANLILSGHELDHKVIWRKVTDSNIVPHDQVNIVIALHNAQFLQSREKT</sequence>
<dbReference type="AlphaFoldDB" id="A0A0H5LWX8"/>
<dbReference type="RefSeq" id="WP_053009773.1">
    <property type="nucleotide sequence ID" value="NZ_CWJI01000007.1"/>
</dbReference>
<dbReference type="InterPro" id="IPR053917">
    <property type="entry name" value="DUF6979"/>
</dbReference>
<reference evidence="2" key="1">
    <citation type="submission" date="2015-03" db="EMBL/GenBank/DDBJ databases">
        <authorList>
            <consortium name="Pathogen Informatics"/>
        </authorList>
    </citation>
    <scope>NUCLEOTIDE SEQUENCE [LARGE SCALE GENOMIC DNA]</scope>
    <source>
        <strain evidence="2">R148</strain>
    </source>
</reference>
<name>A0A0H5LWX8_YERIN</name>
<gene>
    <name evidence="1" type="ORF">ERS008476_02649</name>
</gene>
<protein>
    <submittedName>
        <fullName evidence="1">Uncharacterized protein</fullName>
    </submittedName>
</protein>
<organism evidence="1 2">
    <name type="scientific">Yersinia intermedia</name>
    <dbReference type="NCBI Taxonomy" id="631"/>
    <lineage>
        <taxon>Bacteria</taxon>
        <taxon>Pseudomonadati</taxon>
        <taxon>Pseudomonadota</taxon>
        <taxon>Gammaproteobacteria</taxon>
        <taxon>Enterobacterales</taxon>
        <taxon>Yersiniaceae</taxon>
        <taxon>Yersinia</taxon>
    </lineage>
</organism>
<dbReference type="Proteomes" id="UP000043316">
    <property type="component" value="Unassembled WGS sequence"/>
</dbReference>
<accession>A0A0H5LWX8</accession>
<dbReference type="Pfam" id="PF22399">
    <property type="entry name" value="DUF6979"/>
    <property type="match status" value="1"/>
</dbReference>
<dbReference type="EMBL" id="CWJI01000007">
    <property type="protein sequence ID" value="CRY55648.1"/>
    <property type="molecule type" value="Genomic_DNA"/>
</dbReference>
<proteinExistence type="predicted"/>
<evidence type="ECO:0000313" key="2">
    <source>
        <dbReference type="Proteomes" id="UP000043316"/>
    </source>
</evidence>